<proteinExistence type="predicted"/>
<reference evidence="1 2" key="1">
    <citation type="submission" date="2017-08" db="EMBL/GenBank/DDBJ databases">
        <title>Aliifodinibius alkalisoli sp. nov., isolated from saline alkaline soil.</title>
        <authorList>
            <person name="Liu D."/>
            <person name="Zhang G."/>
        </authorList>
    </citation>
    <scope>NUCLEOTIDE SEQUENCE [LARGE SCALE GENOMIC DNA]</scope>
    <source>
        <strain evidence="1 2">WN023</strain>
    </source>
</reference>
<keyword evidence="2" id="KW-1185">Reference proteome</keyword>
<evidence type="ECO:0000313" key="1">
    <source>
        <dbReference type="EMBL" id="PAU94391.1"/>
    </source>
</evidence>
<organism evidence="1 2">
    <name type="scientific">Fodinibius salipaludis</name>
    <dbReference type="NCBI Taxonomy" id="2032627"/>
    <lineage>
        <taxon>Bacteria</taxon>
        <taxon>Pseudomonadati</taxon>
        <taxon>Balneolota</taxon>
        <taxon>Balneolia</taxon>
        <taxon>Balneolales</taxon>
        <taxon>Balneolaceae</taxon>
        <taxon>Fodinibius</taxon>
    </lineage>
</organism>
<protein>
    <submittedName>
        <fullName evidence="1">Uncharacterized protein</fullName>
    </submittedName>
</protein>
<accession>A0A2A2G9X8</accession>
<gene>
    <name evidence="1" type="ORF">CK503_06205</name>
</gene>
<sequence>MLFNLKWRAIMTTLGKNFKQRMVQDSVYEDRHFRKVDVAYEYFLEQITEAELQLPASVDQVR</sequence>
<dbReference type="EMBL" id="NSKE01000004">
    <property type="protein sequence ID" value="PAU94391.1"/>
    <property type="molecule type" value="Genomic_DNA"/>
</dbReference>
<dbReference type="AlphaFoldDB" id="A0A2A2G9X8"/>
<dbReference type="Proteomes" id="UP000218831">
    <property type="component" value="Unassembled WGS sequence"/>
</dbReference>
<evidence type="ECO:0000313" key="2">
    <source>
        <dbReference type="Proteomes" id="UP000218831"/>
    </source>
</evidence>
<comment type="caution">
    <text evidence="1">The sequence shown here is derived from an EMBL/GenBank/DDBJ whole genome shotgun (WGS) entry which is preliminary data.</text>
</comment>
<name>A0A2A2G9X8_9BACT</name>